<keyword evidence="3" id="KW-0732">Signal</keyword>
<evidence type="ECO:0000313" key="5">
    <source>
        <dbReference type="Proteomes" id="UP000070544"/>
    </source>
</evidence>
<feature type="compositionally biased region" description="Polar residues" evidence="1">
    <location>
        <begin position="385"/>
        <end position="397"/>
    </location>
</feature>
<organism evidence="4 5">
    <name type="scientific">Gonapodya prolifera (strain JEL478)</name>
    <name type="common">Monoblepharis prolifera</name>
    <dbReference type="NCBI Taxonomy" id="1344416"/>
    <lineage>
        <taxon>Eukaryota</taxon>
        <taxon>Fungi</taxon>
        <taxon>Fungi incertae sedis</taxon>
        <taxon>Chytridiomycota</taxon>
        <taxon>Chytridiomycota incertae sedis</taxon>
        <taxon>Monoblepharidomycetes</taxon>
        <taxon>Monoblepharidales</taxon>
        <taxon>Gonapodyaceae</taxon>
        <taxon>Gonapodya</taxon>
    </lineage>
</organism>
<name>A0A139AEY6_GONPJ</name>
<feature type="region of interest" description="Disordered" evidence="1">
    <location>
        <begin position="448"/>
        <end position="468"/>
    </location>
</feature>
<feature type="compositionally biased region" description="Pro residues" evidence="1">
    <location>
        <begin position="450"/>
        <end position="463"/>
    </location>
</feature>
<gene>
    <name evidence="4" type="ORF">M427DRAFT_497547</name>
</gene>
<evidence type="ECO:0000313" key="4">
    <source>
        <dbReference type="EMBL" id="KXS15318.1"/>
    </source>
</evidence>
<feature type="chain" id="PRO_5007296136" description="Extracellular membrane protein CFEM domain-containing protein" evidence="3">
    <location>
        <begin position="18"/>
        <end position="722"/>
    </location>
</feature>
<keyword evidence="2" id="KW-0472">Membrane</keyword>
<feature type="transmembrane region" description="Helical" evidence="2">
    <location>
        <begin position="692"/>
        <end position="712"/>
    </location>
</feature>
<evidence type="ECO:0008006" key="6">
    <source>
        <dbReference type="Google" id="ProtNLM"/>
    </source>
</evidence>
<feature type="transmembrane region" description="Helical" evidence="2">
    <location>
        <begin position="477"/>
        <end position="503"/>
    </location>
</feature>
<keyword evidence="2" id="KW-1133">Transmembrane helix</keyword>
<accession>A0A139AEY6</accession>
<sequence length="722" mass="77727">MAFLIPMIASALLTVVAVDPAVALAVRQASTKVTFGATCQSSLDCAGDLFCITGTCNCAGTQTLCAKMADHIQPLLYKDSNSTCCFNNSAAAAVQSTVSIGMIVGVVIAVLITVFIIGMIIYSIRTIRRGGSLFNTTVHVTAPDGIISQTGYGVGRATVTSTSPFGFSFQSVPVIHAVSPAPSVYNQNQNRQHFYRHNTHWSATEICEEGDRIRLHHCRPILAKNNGIPFPEEPHDDIFGDEVLKGRLGMFSLEGLEGIKCSPVGLEIQFCDSACNATKRNALLVSWQGAEEGPTVWRIIAPSQEHGTAGLVGDFRLGYIGTDLIPVTDSYSAQHLSKSPNRAKKRLTLPARRTVPSWDLGAAGVIRCPESFRVDTIRRAFLAPRSTSLQQHGTPNPVNRFHAPRNSWSRPSSGAGRQPANQVWIAMGIFSARMPSALAPGLVSYAQNTSPPPSSLTPSPPPSSLSSPTAAAIQSTVSIGMIVGIVVAIVIAIFVITMIVYTVRRLQRGESLFSTTVHVTGPDGTTIQTGYGVGRATVTSTSPFGFSVQSVPVIHAPAQPQGAAGQGQNPRYTVSAATVTTKSPFGFSFSTVPVIHQVPQQQDGPPEPKQAILERGWGDPKFYGFATGESMLFIAAIHFTLEPDRAFFLICLIEIVLTPPYSAFHFPECLFSAFAGDLKYFDRVLVLTAPRFQIRLLFIHVCYTLLIIWLFFDPTSPVQSTD</sequence>
<evidence type="ECO:0000256" key="2">
    <source>
        <dbReference type="SAM" id="Phobius"/>
    </source>
</evidence>
<feature type="signal peptide" evidence="3">
    <location>
        <begin position="1"/>
        <end position="17"/>
    </location>
</feature>
<proteinExistence type="predicted"/>
<evidence type="ECO:0000256" key="1">
    <source>
        <dbReference type="SAM" id="MobiDB-lite"/>
    </source>
</evidence>
<dbReference type="AlphaFoldDB" id="A0A139AEY6"/>
<feature type="region of interest" description="Disordered" evidence="1">
    <location>
        <begin position="385"/>
        <end position="417"/>
    </location>
</feature>
<keyword evidence="5" id="KW-1185">Reference proteome</keyword>
<dbReference type="Proteomes" id="UP000070544">
    <property type="component" value="Unassembled WGS sequence"/>
</dbReference>
<protein>
    <recommendedName>
        <fullName evidence="6">Extracellular membrane protein CFEM domain-containing protein</fullName>
    </recommendedName>
</protein>
<feature type="transmembrane region" description="Helical" evidence="2">
    <location>
        <begin position="98"/>
        <end position="122"/>
    </location>
</feature>
<reference evidence="4 5" key="1">
    <citation type="journal article" date="2015" name="Genome Biol. Evol.">
        <title>Phylogenomic analyses indicate that early fungi evolved digesting cell walls of algal ancestors of land plants.</title>
        <authorList>
            <person name="Chang Y."/>
            <person name="Wang S."/>
            <person name="Sekimoto S."/>
            <person name="Aerts A.L."/>
            <person name="Choi C."/>
            <person name="Clum A."/>
            <person name="LaButti K.M."/>
            <person name="Lindquist E.A."/>
            <person name="Yee Ngan C."/>
            <person name="Ohm R.A."/>
            <person name="Salamov A.A."/>
            <person name="Grigoriev I.V."/>
            <person name="Spatafora J.W."/>
            <person name="Berbee M.L."/>
        </authorList>
    </citation>
    <scope>NUCLEOTIDE SEQUENCE [LARGE SCALE GENOMIC DNA]</scope>
    <source>
        <strain evidence="4 5">JEL478</strain>
    </source>
</reference>
<keyword evidence="2" id="KW-0812">Transmembrane</keyword>
<dbReference type="EMBL" id="KQ965763">
    <property type="protein sequence ID" value="KXS15318.1"/>
    <property type="molecule type" value="Genomic_DNA"/>
</dbReference>
<evidence type="ECO:0000256" key="3">
    <source>
        <dbReference type="SAM" id="SignalP"/>
    </source>
</evidence>